<dbReference type="Proteomes" id="UP000001819">
    <property type="component" value="Chromosome 2"/>
</dbReference>
<dbReference type="Pfam" id="PF01424">
    <property type="entry name" value="R3H"/>
    <property type="match status" value="1"/>
</dbReference>
<dbReference type="InParanoid" id="A0A6I8UMI8"/>
<dbReference type="CDD" id="cd02640">
    <property type="entry name" value="R3H_NRF"/>
    <property type="match status" value="1"/>
</dbReference>
<gene>
    <name evidence="6" type="primary">LOC4800690</name>
</gene>
<dbReference type="AlphaFoldDB" id="A0A6I8UMI8"/>
<dbReference type="InterPro" id="IPR021859">
    <property type="entry name" value="XTBD"/>
</dbReference>
<evidence type="ECO:0000259" key="4">
    <source>
        <dbReference type="PROSITE" id="PS51827"/>
    </source>
</evidence>
<protein>
    <submittedName>
        <fullName evidence="6">NF-kappa-B-repressing factor isoform X1</fullName>
    </submittedName>
</protein>
<dbReference type="Pfam" id="PF01585">
    <property type="entry name" value="G-patch"/>
    <property type="match status" value="1"/>
</dbReference>
<reference evidence="6" key="2">
    <citation type="submission" date="2025-08" db="UniProtKB">
        <authorList>
            <consortium name="RefSeq"/>
        </authorList>
    </citation>
    <scope>IDENTIFICATION</scope>
    <source>
        <strain evidence="6">MV-25-SWS-2005</strain>
        <tissue evidence="6">Whole body</tissue>
    </source>
</reference>
<dbReference type="InterPro" id="IPR001374">
    <property type="entry name" value="R3H_dom"/>
</dbReference>
<evidence type="ECO:0000256" key="1">
    <source>
        <dbReference type="SAM" id="MobiDB-lite"/>
    </source>
</evidence>
<dbReference type="FunCoup" id="A0A6I8UMI8">
    <property type="interactions" value="576"/>
</dbReference>
<dbReference type="Pfam" id="PF11952">
    <property type="entry name" value="XTBD"/>
    <property type="match status" value="1"/>
</dbReference>
<feature type="region of interest" description="Disordered" evidence="1">
    <location>
        <begin position="131"/>
        <end position="170"/>
    </location>
</feature>
<feature type="domain" description="XRN2-binding (XTBD)" evidence="4">
    <location>
        <begin position="52"/>
        <end position="136"/>
    </location>
</feature>
<dbReference type="ExpressionAtlas" id="A0A6I8UMI8">
    <property type="expression patterns" value="baseline"/>
</dbReference>
<dbReference type="SMART" id="SM00443">
    <property type="entry name" value="G_patch"/>
    <property type="match status" value="1"/>
</dbReference>
<feature type="domain" description="G-patch" evidence="2">
    <location>
        <begin position="305"/>
        <end position="350"/>
    </location>
</feature>
<dbReference type="InterPro" id="IPR000467">
    <property type="entry name" value="G_patch_dom"/>
</dbReference>
<evidence type="ECO:0000313" key="5">
    <source>
        <dbReference type="Proteomes" id="UP000001819"/>
    </source>
</evidence>
<organism evidence="5 6">
    <name type="scientific">Drosophila pseudoobscura pseudoobscura</name>
    <name type="common">Fruit fly</name>
    <dbReference type="NCBI Taxonomy" id="46245"/>
    <lineage>
        <taxon>Eukaryota</taxon>
        <taxon>Metazoa</taxon>
        <taxon>Ecdysozoa</taxon>
        <taxon>Arthropoda</taxon>
        <taxon>Hexapoda</taxon>
        <taxon>Insecta</taxon>
        <taxon>Pterygota</taxon>
        <taxon>Neoptera</taxon>
        <taxon>Endopterygota</taxon>
        <taxon>Diptera</taxon>
        <taxon>Brachycera</taxon>
        <taxon>Muscomorpha</taxon>
        <taxon>Ephydroidea</taxon>
        <taxon>Drosophilidae</taxon>
        <taxon>Drosophila</taxon>
        <taxon>Sophophora</taxon>
    </lineage>
</organism>
<dbReference type="Gene3D" id="3.30.1370.50">
    <property type="entry name" value="R3H-like domain"/>
    <property type="match status" value="1"/>
</dbReference>
<accession>A0A6I8UMI8</accession>
<sequence length="463" mass="52824">MASKVKKQKIETVSDDVVISDHTITTKKQKKNKAKESDAGYGSGEFSLDWNVDDYRTEYESEEHWELRRSFMVAHKDRFEEDRMVCLAQTFVNMEFLGCKYPNETMHLVAELSKDIAEEFRRKRDQRLKRTFVSASDAAEQRAKGRSGSTKPNQRQDEQRGSTNPYSRERQCFGGGKPIDLFEGLRFGSLILYLAGGRSCLRNSCTISQIKYEERPCKEPESTEKTKYSEILVNNEVIAVGQGETLKAAKIAAFKQALFLLQTHCYSIKLNATRQTIKVEKTVNGVNINVTKESADSLGDPKLDETNKGYRMMRLMGWTGGGLGREKQGREEPVGYLLKSNRTGLGGCNKPHVNLGDYRKMIENYVKSDDMRDMQFEPTFSKEERASFHKIASKYGLRSGSYGNGESRRLLITKKVDHKTILQEVLSRRNTKFTERYFVQVPMQKAHLFPGHVASLDLEGMDD</sequence>
<dbReference type="PANTHER" id="PTHR48430:SF1">
    <property type="entry name" value="PARTNER OF XRN-2 PROTEIN 1"/>
    <property type="match status" value="1"/>
</dbReference>
<dbReference type="PROSITE" id="PS51827">
    <property type="entry name" value="XTBD"/>
    <property type="match status" value="1"/>
</dbReference>
<dbReference type="KEGG" id="dpo:4800690"/>
<dbReference type="PROSITE" id="PS51061">
    <property type="entry name" value="R3H"/>
    <property type="match status" value="1"/>
</dbReference>
<dbReference type="PANTHER" id="PTHR48430">
    <property type="entry name" value="PARTNER OF XRN-2 PROTEIN 1"/>
    <property type="match status" value="1"/>
</dbReference>
<dbReference type="GO" id="GO:0003676">
    <property type="term" value="F:nucleic acid binding"/>
    <property type="evidence" value="ECO:0007669"/>
    <property type="project" value="UniProtKB-UniRule"/>
</dbReference>
<dbReference type="PROSITE" id="PS50174">
    <property type="entry name" value="G_PATCH"/>
    <property type="match status" value="1"/>
</dbReference>
<evidence type="ECO:0000259" key="2">
    <source>
        <dbReference type="PROSITE" id="PS50174"/>
    </source>
</evidence>
<feature type="domain" description="R3H" evidence="3">
    <location>
        <begin position="352"/>
        <end position="416"/>
    </location>
</feature>
<dbReference type="RefSeq" id="XP_001357916.3">
    <property type="nucleotide sequence ID" value="XM_001357879.4"/>
</dbReference>
<dbReference type="SUPFAM" id="SSF82708">
    <property type="entry name" value="R3H domain"/>
    <property type="match status" value="1"/>
</dbReference>
<evidence type="ECO:0000259" key="3">
    <source>
        <dbReference type="PROSITE" id="PS51061"/>
    </source>
</evidence>
<dbReference type="InterPro" id="IPR036867">
    <property type="entry name" value="R3H_dom_sf"/>
</dbReference>
<reference evidence="5" key="1">
    <citation type="submission" date="2024-06" db="UniProtKB">
        <authorList>
            <consortium name="RefSeq"/>
        </authorList>
    </citation>
    <scope>NUCLEOTIDE SEQUENCE [LARGE SCALE GENOMIC DNA]</scope>
    <source>
        <strain evidence="5">MV2-25</strain>
    </source>
</reference>
<name>A0A6I8UMI8_DROPS</name>
<keyword evidence="5" id="KW-1185">Reference proteome</keyword>
<proteinExistence type="predicted"/>
<dbReference type="InterPro" id="IPR034071">
    <property type="entry name" value="R3H_NRF"/>
</dbReference>
<evidence type="ECO:0000313" key="6">
    <source>
        <dbReference type="RefSeq" id="XP_001357916.3"/>
    </source>
</evidence>